<name>A0ABY4D9D1_9SPIR</name>
<feature type="signal peptide" evidence="2">
    <location>
        <begin position="1"/>
        <end position="26"/>
    </location>
</feature>
<evidence type="ECO:0000256" key="1">
    <source>
        <dbReference type="SAM" id="MobiDB-lite"/>
    </source>
</evidence>
<accession>A0ABY4D9D1</accession>
<feature type="chain" id="PRO_5046093124" evidence="2">
    <location>
        <begin position="27"/>
        <end position="583"/>
    </location>
</feature>
<feature type="region of interest" description="Disordered" evidence="1">
    <location>
        <begin position="552"/>
        <end position="583"/>
    </location>
</feature>
<proteinExistence type="predicted"/>
<dbReference type="EMBL" id="CP094929">
    <property type="protein sequence ID" value="UOM49629.1"/>
    <property type="molecule type" value="Genomic_DNA"/>
</dbReference>
<evidence type="ECO:0000313" key="3">
    <source>
        <dbReference type="EMBL" id="UOM49629.1"/>
    </source>
</evidence>
<keyword evidence="2" id="KW-0732">Signal</keyword>
<feature type="compositionally biased region" description="Low complexity" evidence="1">
    <location>
        <begin position="573"/>
        <end position="583"/>
    </location>
</feature>
<dbReference type="RefSeq" id="WP_244771023.1">
    <property type="nucleotide sequence ID" value="NZ_CP094929.1"/>
</dbReference>
<organism evidence="3 4">
    <name type="scientific">Sphaerochaeta associata</name>
    <dbReference type="NCBI Taxonomy" id="1129264"/>
    <lineage>
        <taxon>Bacteria</taxon>
        <taxon>Pseudomonadati</taxon>
        <taxon>Spirochaetota</taxon>
        <taxon>Spirochaetia</taxon>
        <taxon>Spirochaetales</taxon>
        <taxon>Sphaerochaetaceae</taxon>
        <taxon>Sphaerochaeta</taxon>
    </lineage>
</organism>
<gene>
    <name evidence="3" type="ORF">MUG09_08680</name>
</gene>
<evidence type="ECO:0000256" key="2">
    <source>
        <dbReference type="SAM" id="SignalP"/>
    </source>
</evidence>
<dbReference type="PROSITE" id="PS51257">
    <property type="entry name" value="PROKAR_LIPOPROTEIN"/>
    <property type="match status" value="1"/>
</dbReference>
<protein>
    <submittedName>
        <fullName evidence="3">Carbohydrate-binding domain-containing protein</fullName>
    </submittedName>
</protein>
<reference evidence="4" key="1">
    <citation type="journal article" date="2024" name="J Bioinform Genom">
        <title>Complete genome sequence of the type strain bacterium Sphaerochaeta associata GLS2t (VKM B-2742)t.</title>
        <authorList>
            <person name="Troshina O.Y."/>
            <person name="Tepeeva A.N."/>
            <person name="Arzamasceva V.O."/>
            <person name="Whitman W.B."/>
            <person name="Varghese N."/>
            <person name="Shapiro N."/>
            <person name="Woyke T."/>
            <person name="Kripides N.C."/>
            <person name="Vasilenko O.V."/>
        </authorList>
    </citation>
    <scope>NUCLEOTIDE SEQUENCE [LARGE SCALE GENOMIC DNA]</scope>
    <source>
        <strain evidence="4">GLS2T</strain>
    </source>
</reference>
<sequence length="583" mass="60780">MKQGKPKIVISMLLILIMLFTSCTTASNQTIIAQESTLADVESSSIFTVDPAPYRASVSSPLQAQTYYDEQDIVDASSFQAVYIDVNQKDAVIEGVSATWAEEGNLTITHDGSDLINYILSGQMDGTVVIANNQAPYMVTLNGVKITGTTLPALQLAGSEKAFLVLADASVNILSDTPENSKKGVLTAAGDVIVSGNGSLEASAYKKHVLKIDGTLRILGGNVHLRTTENAEGNAISVDKAFIMDDGSMTIEANGSVYGEESKGIKVNGVEEEGTANGFAVVNGGTLTITSVGKALTAGWDRDEDAETATTSDDPTPNVIINNGVITLTTTGKPYEVSEDESLSPEGLEAKEHLIINGGLIQVSATDDALNAGSSIEINGGLLFAYSSQADGLDSNGTVEVNGGTIIALGSRAPETAIDCDNNQNFTYRGGTIVAIGGAANNTPLAQETSGYVITYGGKLESGAALSLLNAQNEHVLAYSIPSYYSEGQALLLASDELQAGQAFTLLVGGKLTDGNHFNGLALGQPVYDGGEQLQAEITSRVSHVGEALRSMGFGGNRPEPPEGFGGERPDFPEGFGPPMFKQ</sequence>
<evidence type="ECO:0000313" key="4">
    <source>
        <dbReference type="Proteomes" id="UP000829708"/>
    </source>
</evidence>
<keyword evidence="4" id="KW-1185">Reference proteome</keyword>
<dbReference type="Proteomes" id="UP000829708">
    <property type="component" value="Chromosome"/>
</dbReference>
<dbReference type="Pfam" id="PF14262">
    <property type="entry name" value="Cthe_2159"/>
    <property type="match status" value="1"/>
</dbReference>
<dbReference type="InterPro" id="IPR025584">
    <property type="entry name" value="Cthe_2159"/>
</dbReference>